<dbReference type="Proteomes" id="UP000035680">
    <property type="component" value="Unassembled WGS sequence"/>
</dbReference>
<name>A0A0K0FZ89_STRVS</name>
<dbReference type="AlphaFoldDB" id="A0A0K0FZ89"/>
<organism evidence="1 2">
    <name type="scientific">Strongyloides venezuelensis</name>
    <name type="common">Threadworm</name>
    <dbReference type="NCBI Taxonomy" id="75913"/>
    <lineage>
        <taxon>Eukaryota</taxon>
        <taxon>Metazoa</taxon>
        <taxon>Ecdysozoa</taxon>
        <taxon>Nematoda</taxon>
        <taxon>Chromadorea</taxon>
        <taxon>Rhabditida</taxon>
        <taxon>Tylenchina</taxon>
        <taxon>Panagrolaimomorpha</taxon>
        <taxon>Strongyloidoidea</taxon>
        <taxon>Strongyloididae</taxon>
        <taxon>Strongyloides</taxon>
    </lineage>
</organism>
<reference evidence="2" key="2">
    <citation type="submission" date="2015-08" db="UniProtKB">
        <authorList>
            <consortium name="WormBaseParasite"/>
        </authorList>
    </citation>
    <scope>IDENTIFICATION</scope>
</reference>
<accession>A0A0K0FZ89</accession>
<dbReference type="WBParaSite" id="SVE_1776600.1">
    <property type="protein sequence ID" value="SVE_1776600.1"/>
    <property type="gene ID" value="SVE_1776600"/>
</dbReference>
<sequence>MDDLSNINKTIINSLDFNGPREISSAGFSDIIHLNKNKLLVVQSESLVKTANWALYTHFLTFRLMESTMRDL</sequence>
<reference evidence="1" key="1">
    <citation type="submission" date="2014-07" db="EMBL/GenBank/DDBJ databases">
        <authorList>
            <person name="Martin A.A"/>
            <person name="De Silva N."/>
        </authorList>
    </citation>
    <scope>NUCLEOTIDE SEQUENCE</scope>
</reference>
<evidence type="ECO:0000313" key="1">
    <source>
        <dbReference type="Proteomes" id="UP000035680"/>
    </source>
</evidence>
<proteinExistence type="predicted"/>
<keyword evidence="1" id="KW-1185">Reference proteome</keyword>
<evidence type="ECO:0000313" key="2">
    <source>
        <dbReference type="WBParaSite" id="SVE_1776600.1"/>
    </source>
</evidence>
<protein>
    <submittedName>
        <fullName evidence="2">Uncharacterized protein</fullName>
    </submittedName>
</protein>